<dbReference type="PANTHER" id="PTHR23407">
    <property type="entry name" value="ATPASE INHIBITOR/5-FORMYLTETRAHYDROFOLATE CYCLO-LIGASE"/>
    <property type="match status" value="1"/>
</dbReference>
<dbReference type="PATRIC" id="fig|279113.9.peg.4960"/>
<dbReference type="Gene3D" id="3.40.50.10420">
    <property type="entry name" value="NagB/RpiA/CoA transferase-like"/>
    <property type="match status" value="1"/>
</dbReference>
<dbReference type="GO" id="GO:0035999">
    <property type="term" value="P:tetrahydrofolate interconversion"/>
    <property type="evidence" value="ECO:0007669"/>
    <property type="project" value="TreeGrafter"/>
</dbReference>
<name>A0A127QB59_9BURK</name>
<dbReference type="EC" id="6.3.3.2" evidence="5"/>
<dbReference type="InterPro" id="IPR037171">
    <property type="entry name" value="NagB/RpiA_transferase-like"/>
</dbReference>
<dbReference type="PIRSF" id="PIRSF006806">
    <property type="entry name" value="FTHF_cligase"/>
    <property type="match status" value="1"/>
</dbReference>
<evidence type="ECO:0000256" key="1">
    <source>
        <dbReference type="ARBA" id="ARBA00010638"/>
    </source>
</evidence>
<evidence type="ECO:0000313" key="6">
    <source>
        <dbReference type="EMBL" id="AMP07299.1"/>
    </source>
</evidence>
<proteinExistence type="inferred from homology"/>
<gene>
    <name evidence="6" type="ORF">CPter91_5011</name>
</gene>
<dbReference type="KEGG" id="cpra:CPter91_5011"/>
<feature type="binding site" evidence="4">
    <location>
        <position position="53"/>
    </location>
    <ligand>
        <name>substrate</name>
    </ligand>
</feature>
<reference evidence="6 7" key="1">
    <citation type="submission" date="2015-11" db="EMBL/GenBank/DDBJ databases">
        <title>Exploring the genomic traits of fungus-feeding bacterial genus Collimonas.</title>
        <authorList>
            <person name="Song C."/>
            <person name="Schmidt R."/>
            <person name="de Jager V."/>
            <person name="Krzyzanowska D."/>
            <person name="Jongedijk E."/>
            <person name="Cankar K."/>
            <person name="Beekwilder J."/>
            <person name="van Veen A."/>
            <person name="de Boer W."/>
            <person name="van Veen J.A."/>
            <person name="Garbeva P."/>
        </authorList>
    </citation>
    <scope>NUCLEOTIDE SEQUENCE [LARGE SCALE GENOMIC DNA]</scope>
    <source>
        <strain evidence="6 7">Ter91</strain>
    </source>
</reference>
<dbReference type="Pfam" id="PF01812">
    <property type="entry name" value="5-FTHF_cyc-lig"/>
    <property type="match status" value="1"/>
</dbReference>
<dbReference type="InterPro" id="IPR002698">
    <property type="entry name" value="FTHF_cligase"/>
</dbReference>
<feature type="binding site" evidence="4">
    <location>
        <begin position="127"/>
        <end position="135"/>
    </location>
    <ligand>
        <name>ATP</name>
        <dbReference type="ChEBI" id="CHEBI:30616"/>
    </ligand>
</feature>
<dbReference type="SUPFAM" id="SSF100950">
    <property type="entry name" value="NagB/RpiA/CoA transferase-like"/>
    <property type="match status" value="1"/>
</dbReference>
<dbReference type="GO" id="GO:0046872">
    <property type="term" value="F:metal ion binding"/>
    <property type="evidence" value="ECO:0007669"/>
    <property type="project" value="UniProtKB-KW"/>
</dbReference>
<dbReference type="GO" id="GO:0005524">
    <property type="term" value="F:ATP binding"/>
    <property type="evidence" value="ECO:0007669"/>
    <property type="project" value="UniProtKB-KW"/>
</dbReference>
<keyword evidence="6" id="KW-0436">Ligase</keyword>
<dbReference type="GO" id="GO:0030272">
    <property type="term" value="F:5-formyltetrahydrofolate cyclo-ligase activity"/>
    <property type="evidence" value="ECO:0007669"/>
    <property type="project" value="UniProtKB-EC"/>
</dbReference>
<dbReference type="EMBL" id="CP013234">
    <property type="protein sequence ID" value="AMP07299.1"/>
    <property type="molecule type" value="Genomic_DNA"/>
</dbReference>
<accession>A0A127QB59</accession>
<keyword evidence="3 4" id="KW-0067">ATP-binding</keyword>
<comment type="similarity">
    <text evidence="1 5">Belongs to the 5-formyltetrahydrofolate cyclo-ligase family.</text>
</comment>
<sequence length="178" mass="18954">MRLALLAARRAIAADNRSEWDRELGRRVLAWAAAWRQALPDGVLGVYWPIRGEPDLRPVYAELAASGVALALPVVVGNDSPLRFLAWTPGENMDKDSFGVAVPASNVSAKPSALLVPCVGFNCRKLRLGYGGGFYDRTLALAPRPQAIGIAYSCGLAEFDGDPHDIALDAIITEAGGP</sequence>
<dbReference type="Proteomes" id="UP000074561">
    <property type="component" value="Chromosome"/>
</dbReference>
<evidence type="ECO:0000256" key="2">
    <source>
        <dbReference type="ARBA" id="ARBA00022741"/>
    </source>
</evidence>
<dbReference type="AlphaFoldDB" id="A0A127QB59"/>
<organism evidence="6 7">
    <name type="scientific">Collimonas pratensis</name>
    <dbReference type="NCBI Taxonomy" id="279113"/>
    <lineage>
        <taxon>Bacteria</taxon>
        <taxon>Pseudomonadati</taxon>
        <taxon>Pseudomonadota</taxon>
        <taxon>Betaproteobacteria</taxon>
        <taxon>Burkholderiales</taxon>
        <taxon>Oxalobacteraceae</taxon>
        <taxon>Collimonas</taxon>
    </lineage>
</organism>
<dbReference type="InterPro" id="IPR024185">
    <property type="entry name" value="FTHF_cligase-like_sf"/>
</dbReference>
<dbReference type="GO" id="GO:0009396">
    <property type="term" value="P:folic acid-containing compound biosynthetic process"/>
    <property type="evidence" value="ECO:0007669"/>
    <property type="project" value="TreeGrafter"/>
</dbReference>
<keyword evidence="5" id="KW-0479">Metal-binding</keyword>
<protein>
    <recommendedName>
        <fullName evidence="5">5-formyltetrahydrofolate cyclo-ligase</fullName>
        <ecNumber evidence="5">6.3.3.2</ecNumber>
    </recommendedName>
</protein>
<keyword evidence="2 4" id="KW-0547">Nucleotide-binding</keyword>
<evidence type="ECO:0000313" key="7">
    <source>
        <dbReference type="Proteomes" id="UP000074561"/>
    </source>
</evidence>
<comment type="catalytic activity">
    <reaction evidence="5">
        <text>(6S)-5-formyl-5,6,7,8-tetrahydrofolate + ATP = (6R)-5,10-methenyltetrahydrofolate + ADP + phosphate</text>
        <dbReference type="Rhea" id="RHEA:10488"/>
        <dbReference type="ChEBI" id="CHEBI:30616"/>
        <dbReference type="ChEBI" id="CHEBI:43474"/>
        <dbReference type="ChEBI" id="CHEBI:57455"/>
        <dbReference type="ChEBI" id="CHEBI:57457"/>
        <dbReference type="ChEBI" id="CHEBI:456216"/>
        <dbReference type="EC" id="6.3.3.2"/>
    </reaction>
</comment>
<comment type="cofactor">
    <cofactor evidence="5">
        <name>Mg(2+)</name>
        <dbReference type="ChEBI" id="CHEBI:18420"/>
    </cofactor>
</comment>
<evidence type="ECO:0000256" key="4">
    <source>
        <dbReference type="PIRSR" id="PIRSR006806-1"/>
    </source>
</evidence>
<evidence type="ECO:0000256" key="5">
    <source>
        <dbReference type="RuleBase" id="RU361279"/>
    </source>
</evidence>
<keyword evidence="5" id="KW-0460">Magnesium</keyword>
<dbReference type="STRING" id="279113.CPter91_5011"/>
<evidence type="ECO:0000256" key="3">
    <source>
        <dbReference type="ARBA" id="ARBA00022840"/>
    </source>
</evidence>
<dbReference type="NCBIfam" id="TIGR02727">
    <property type="entry name" value="MTHFS_bact"/>
    <property type="match status" value="1"/>
</dbReference>
<dbReference type="PANTHER" id="PTHR23407:SF1">
    <property type="entry name" value="5-FORMYLTETRAHYDROFOLATE CYCLO-LIGASE"/>
    <property type="match status" value="1"/>
</dbReference>